<organism evidence="1 2">
    <name type="scientific">Trema orientale</name>
    <name type="common">Charcoal tree</name>
    <name type="synonym">Celtis orientalis</name>
    <dbReference type="NCBI Taxonomy" id="63057"/>
    <lineage>
        <taxon>Eukaryota</taxon>
        <taxon>Viridiplantae</taxon>
        <taxon>Streptophyta</taxon>
        <taxon>Embryophyta</taxon>
        <taxon>Tracheophyta</taxon>
        <taxon>Spermatophyta</taxon>
        <taxon>Magnoliopsida</taxon>
        <taxon>eudicotyledons</taxon>
        <taxon>Gunneridae</taxon>
        <taxon>Pentapetalae</taxon>
        <taxon>rosids</taxon>
        <taxon>fabids</taxon>
        <taxon>Rosales</taxon>
        <taxon>Cannabaceae</taxon>
        <taxon>Trema</taxon>
    </lineage>
</organism>
<dbReference type="AlphaFoldDB" id="A0A2P5ELE1"/>
<proteinExistence type="predicted"/>
<comment type="caution">
    <text evidence="1">The sequence shown here is derived from an EMBL/GenBank/DDBJ whole genome shotgun (WGS) entry which is preliminary data.</text>
</comment>
<dbReference type="Proteomes" id="UP000237000">
    <property type="component" value="Unassembled WGS sequence"/>
</dbReference>
<sequence length="122" mass="14087">MAFPAGFQYNPPFSLTFVILFNLKMAKVPLFKLSFCILNYHQIINIKYPNFLTKNLQNFAESFPTIVPFLPWLFRIVTSSPSFFSLDAFKVFEARVLKFFITSSIMRLITKSQGPDTLAKLC</sequence>
<name>A0A2P5ELE1_TREOI</name>
<dbReference type="InParanoid" id="A0A2P5ELE1"/>
<accession>A0A2P5ELE1</accession>
<reference evidence="2" key="1">
    <citation type="submission" date="2016-06" db="EMBL/GenBank/DDBJ databases">
        <title>Parallel loss of symbiosis genes in relatives of nitrogen-fixing non-legume Parasponia.</title>
        <authorList>
            <person name="Van Velzen R."/>
            <person name="Holmer R."/>
            <person name="Bu F."/>
            <person name="Rutten L."/>
            <person name="Van Zeijl A."/>
            <person name="Liu W."/>
            <person name="Santuari L."/>
            <person name="Cao Q."/>
            <person name="Sharma T."/>
            <person name="Shen D."/>
            <person name="Roswanjaya Y."/>
            <person name="Wardhani T."/>
            <person name="Kalhor M.S."/>
            <person name="Jansen J."/>
            <person name="Van den Hoogen J."/>
            <person name="Gungor B."/>
            <person name="Hartog M."/>
            <person name="Hontelez J."/>
            <person name="Verver J."/>
            <person name="Yang W.-C."/>
            <person name="Schijlen E."/>
            <person name="Repin R."/>
            <person name="Schilthuizen M."/>
            <person name="Schranz E."/>
            <person name="Heidstra R."/>
            <person name="Miyata K."/>
            <person name="Fedorova E."/>
            <person name="Kohlen W."/>
            <person name="Bisseling T."/>
            <person name="Smit S."/>
            <person name="Geurts R."/>
        </authorList>
    </citation>
    <scope>NUCLEOTIDE SEQUENCE [LARGE SCALE GENOMIC DNA]</scope>
    <source>
        <strain evidence="2">cv. RG33-2</strain>
    </source>
</reference>
<evidence type="ECO:0000313" key="2">
    <source>
        <dbReference type="Proteomes" id="UP000237000"/>
    </source>
</evidence>
<keyword evidence="2" id="KW-1185">Reference proteome</keyword>
<gene>
    <name evidence="1" type="ORF">TorRG33x02_178280</name>
</gene>
<evidence type="ECO:0000313" key="1">
    <source>
        <dbReference type="EMBL" id="PON86376.1"/>
    </source>
</evidence>
<dbReference type="EMBL" id="JXTC01000133">
    <property type="protein sequence ID" value="PON86376.1"/>
    <property type="molecule type" value="Genomic_DNA"/>
</dbReference>
<protein>
    <submittedName>
        <fullName evidence="1">Uncharacterized protein</fullName>
    </submittedName>
</protein>